<organism evidence="1">
    <name type="scientific">marine metagenome</name>
    <dbReference type="NCBI Taxonomy" id="408172"/>
    <lineage>
        <taxon>unclassified sequences</taxon>
        <taxon>metagenomes</taxon>
        <taxon>ecological metagenomes</taxon>
    </lineage>
</organism>
<protein>
    <submittedName>
        <fullName evidence="1">Uncharacterized protein</fullName>
    </submittedName>
</protein>
<proteinExistence type="predicted"/>
<feature type="non-terminal residue" evidence="1">
    <location>
        <position position="1"/>
    </location>
</feature>
<dbReference type="EMBL" id="UINC01020344">
    <property type="protein sequence ID" value="SVA85521.1"/>
    <property type="molecule type" value="Genomic_DNA"/>
</dbReference>
<feature type="non-terminal residue" evidence="1">
    <location>
        <position position="24"/>
    </location>
</feature>
<evidence type="ECO:0000313" key="1">
    <source>
        <dbReference type="EMBL" id="SVA85521.1"/>
    </source>
</evidence>
<gene>
    <name evidence="1" type="ORF">METZ01_LOCUS138375</name>
</gene>
<dbReference type="AlphaFoldDB" id="A0A381Z978"/>
<sequence>MADESTLQYPGRWAIESPDRPAIV</sequence>
<reference evidence="1" key="1">
    <citation type="submission" date="2018-05" db="EMBL/GenBank/DDBJ databases">
        <authorList>
            <person name="Lanie J.A."/>
            <person name="Ng W.-L."/>
            <person name="Kazmierczak K.M."/>
            <person name="Andrzejewski T.M."/>
            <person name="Davidsen T.M."/>
            <person name="Wayne K.J."/>
            <person name="Tettelin H."/>
            <person name="Glass J.I."/>
            <person name="Rusch D."/>
            <person name="Podicherti R."/>
            <person name="Tsui H.-C.T."/>
            <person name="Winkler M.E."/>
        </authorList>
    </citation>
    <scope>NUCLEOTIDE SEQUENCE</scope>
</reference>
<accession>A0A381Z978</accession>
<name>A0A381Z978_9ZZZZ</name>